<keyword evidence="1" id="KW-0472">Membrane</keyword>
<feature type="transmembrane region" description="Helical" evidence="1">
    <location>
        <begin position="67"/>
        <end position="87"/>
    </location>
</feature>
<evidence type="ECO:0008006" key="4">
    <source>
        <dbReference type="Google" id="ProtNLM"/>
    </source>
</evidence>
<accession>A0A1F8GQK3</accession>
<sequence length="135" mass="15160">MKSNRPIFIIAVLFTVLVSFFVGKFNLYDFIPHLDKALHVIGGAIASWFFLEYFRDDFQKIGPWTKFRYLLAVIGSAVLVGLIWEFAERLSSLYGTSLMRRYLYGGDVDDTLIDLAADIVGAVLATLGVKQKNAS</sequence>
<dbReference type="EMBL" id="MGKO01000008">
    <property type="protein sequence ID" value="OGN27611.1"/>
    <property type="molecule type" value="Genomic_DNA"/>
</dbReference>
<organism evidence="2 3">
    <name type="scientific">Candidatus Yanofskybacteria bacterium RIFCSPLOWO2_01_FULL_49_17</name>
    <dbReference type="NCBI Taxonomy" id="1802700"/>
    <lineage>
        <taxon>Bacteria</taxon>
        <taxon>Candidatus Yanofskyibacteriota</taxon>
    </lineage>
</organism>
<reference evidence="2 3" key="1">
    <citation type="journal article" date="2016" name="Nat. Commun.">
        <title>Thousands of microbial genomes shed light on interconnected biogeochemical processes in an aquifer system.</title>
        <authorList>
            <person name="Anantharaman K."/>
            <person name="Brown C.T."/>
            <person name="Hug L.A."/>
            <person name="Sharon I."/>
            <person name="Castelle C.J."/>
            <person name="Probst A.J."/>
            <person name="Thomas B.C."/>
            <person name="Singh A."/>
            <person name="Wilkins M.J."/>
            <person name="Karaoz U."/>
            <person name="Brodie E.L."/>
            <person name="Williams K.H."/>
            <person name="Hubbard S.S."/>
            <person name="Banfield J.F."/>
        </authorList>
    </citation>
    <scope>NUCLEOTIDE SEQUENCE [LARGE SCALE GENOMIC DNA]</scope>
</reference>
<name>A0A1F8GQK3_9BACT</name>
<comment type="caution">
    <text evidence="2">The sequence shown here is derived from an EMBL/GenBank/DDBJ whole genome shotgun (WGS) entry which is preliminary data.</text>
</comment>
<evidence type="ECO:0000313" key="3">
    <source>
        <dbReference type="Proteomes" id="UP000178444"/>
    </source>
</evidence>
<evidence type="ECO:0000256" key="1">
    <source>
        <dbReference type="SAM" id="Phobius"/>
    </source>
</evidence>
<dbReference type="InterPro" id="IPR014509">
    <property type="entry name" value="YjdF-like"/>
</dbReference>
<dbReference type="Pfam" id="PF09997">
    <property type="entry name" value="DUF2238"/>
    <property type="match status" value="1"/>
</dbReference>
<feature type="transmembrane region" description="Helical" evidence="1">
    <location>
        <begin position="7"/>
        <end position="25"/>
    </location>
</feature>
<protein>
    <recommendedName>
        <fullName evidence="4">VanZ-like domain-containing protein</fullName>
    </recommendedName>
</protein>
<gene>
    <name evidence="2" type="ORF">A2941_01280</name>
</gene>
<dbReference type="Proteomes" id="UP000178444">
    <property type="component" value="Unassembled WGS sequence"/>
</dbReference>
<feature type="transmembrane region" description="Helical" evidence="1">
    <location>
        <begin position="37"/>
        <end position="55"/>
    </location>
</feature>
<keyword evidence="1" id="KW-0812">Transmembrane</keyword>
<evidence type="ECO:0000313" key="2">
    <source>
        <dbReference type="EMBL" id="OGN27611.1"/>
    </source>
</evidence>
<dbReference type="AlphaFoldDB" id="A0A1F8GQK3"/>
<keyword evidence="1" id="KW-1133">Transmembrane helix</keyword>
<proteinExistence type="predicted"/>